<feature type="region of interest" description="Disordered" evidence="1">
    <location>
        <begin position="1"/>
        <end position="68"/>
    </location>
</feature>
<accession>A0A179GU11</accession>
<sequence length="68" mass="6780">MGSTPQRVPTQPLQDIAANASQRRARGRAAARGRSATSRTASTASPAASTASQAASASASQDEVIPAT</sequence>
<protein>
    <submittedName>
        <fullName evidence="3">Uncharacterized protein</fullName>
    </submittedName>
</protein>
<dbReference type="AlphaFoldDB" id="A0A179GU11"/>
<feature type="compositionally biased region" description="Low complexity" evidence="1">
    <location>
        <begin position="32"/>
        <end position="60"/>
    </location>
</feature>
<dbReference type="EMBL" id="LSBH01000003">
    <property type="protein sequence ID" value="OAQ81437.1"/>
    <property type="molecule type" value="Genomic_DNA"/>
</dbReference>
<comment type="caution">
    <text evidence="3">The sequence shown here is derived from an EMBL/GenBank/DDBJ whole genome shotgun (WGS) entry which is preliminary data.</text>
</comment>
<keyword evidence="5" id="KW-1185">Reference proteome</keyword>
<proteinExistence type="predicted"/>
<reference evidence="2" key="2">
    <citation type="submission" date="2023-11" db="EMBL/GenBank/DDBJ databases">
        <authorList>
            <person name="Beijen E."/>
            <person name="Ohm R.A."/>
        </authorList>
    </citation>
    <scope>NUCLEOTIDE SEQUENCE</scope>
    <source>
        <strain evidence="2">CBS 150709</strain>
    </source>
</reference>
<dbReference type="Proteomes" id="UP001287286">
    <property type="component" value="Unassembled WGS sequence"/>
</dbReference>
<reference evidence="3 4" key="1">
    <citation type="submission" date="2016-01" db="EMBL/GenBank/DDBJ databases">
        <title>Biosynthesis of antibiotic leucinostatins and their inhibition on Phytophthora in bio-control Purpureocillium lilacinum.</title>
        <authorList>
            <person name="Wang G."/>
            <person name="Liu Z."/>
            <person name="Lin R."/>
            <person name="Li E."/>
            <person name="Mao Z."/>
            <person name="Ling J."/>
            <person name="Yin W."/>
            <person name="Xie B."/>
        </authorList>
    </citation>
    <scope>NUCLEOTIDE SEQUENCE [LARGE SCALE GENOMIC DNA]</scope>
    <source>
        <strain evidence="3">PLBJ-1</strain>
    </source>
</reference>
<organism evidence="3 4">
    <name type="scientific">Purpureocillium lilacinum</name>
    <name type="common">Paecilomyces lilacinus</name>
    <dbReference type="NCBI Taxonomy" id="33203"/>
    <lineage>
        <taxon>Eukaryota</taxon>
        <taxon>Fungi</taxon>
        <taxon>Dikarya</taxon>
        <taxon>Ascomycota</taxon>
        <taxon>Pezizomycotina</taxon>
        <taxon>Sordariomycetes</taxon>
        <taxon>Hypocreomycetidae</taxon>
        <taxon>Hypocreales</taxon>
        <taxon>Ophiocordycipitaceae</taxon>
        <taxon>Purpureocillium</taxon>
    </lineage>
</organism>
<name>A0A179GU11_PURLI</name>
<gene>
    <name evidence="2" type="ORF">Purlil1_6993</name>
    <name evidence="3" type="ORF">VFPBJ_04021</name>
</gene>
<evidence type="ECO:0000256" key="1">
    <source>
        <dbReference type="SAM" id="MobiDB-lite"/>
    </source>
</evidence>
<reference evidence="2 5" key="3">
    <citation type="journal article" date="2024" name="Microbiol. Resour. Announc.">
        <title>Genome annotations for the ascomycete fungi Trichoderma harzianum, Trichoderma aggressivum, and Purpureocillium lilacinum.</title>
        <authorList>
            <person name="Beijen E.P.W."/>
            <person name="Ohm R.A."/>
        </authorList>
    </citation>
    <scope>NUCLEOTIDE SEQUENCE [LARGE SCALE GENOMIC DNA]</scope>
    <source>
        <strain evidence="2 5">CBS 150709</strain>
    </source>
</reference>
<evidence type="ECO:0000313" key="4">
    <source>
        <dbReference type="Proteomes" id="UP000078240"/>
    </source>
</evidence>
<evidence type="ECO:0000313" key="2">
    <source>
        <dbReference type="EMBL" id="KAK4088782.1"/>
    </source>
</evidence>
<dbReference type="EMBL" id="JAWRVI010000023">
    <property type="protein sequence ID" value="KAK4088782.1"/>
    <property type="molecule type" value="Genomic_DNA"/>
</dbReference>
<evidence type="ECO:0000313" key="3">
    <source>
        <dbReference type="EMBL" id="OAQ81437.1"/>
    </source>
</evidence>
<evidence type="ECO:0000313" key="5">
    <source>
        <dbReference type="Proteomes" id="UP001287286"/>
    </source>
</evidence>
<dbReference type="Proteomes" id="UP000078240">
    <property type="component" value="Unassembled WGS sequence"/>
</dbReference>
<feature type="compositionally biased region" description="Polar residues" evidence="1">
    <location>
        <begin position="1"/>
        <end position="13"/>
    </location>
</feature>